<dbReference type="AlphaFoldDB" id="A0A7Y4MR97"/>
<proteinExistence type="predicted"/>
<reference evidence="1 2" key="1">
    <citation type="submission" date="2020-05" db="EMBL/GenBank/DDBJ databases">
        <authorList>
            <person name="Whitworth D."/>
        </authorList>
    </citation>
    <scope>NUCLEOTIDE SEQUENCE [LARGE SCALE GENOMIC DNA]</scope>
    <source>
        <strain evidence="1 2">AM005</strain>
    </source>
</reference>
<gene>
    <name evidence="1" type="ORF">HNV28_12810</name>
</gene>
<evidence type="ECO:0000313" key="1">
    <source>
        <dbReference type="EMBL" id="NOJ79212.1"/>
    </source>
</evidence>
<comment type="caution">
    <text evidence="1">The sequence shown here is derived from an EMBL/GenBank/DDBJ whole genome shotgun (WGS) entry which is preliminary data.</text>
</comment>
<dbReference type="EMBL" id="JABFNT010000034">
    <property type="protein sequence ID" value="NOJ79212.1"/>
    <property type="molecule type" value="Genomic_DNA"/>
</dbReference>
<dbReference type="RefSeq" id="WP_171441506.1">
    <property type="nucleotide sequence ID" value="NZ_JABFNS010000036.1"/>
</dbReference>
<organism evidence="1 2">
    <name type="scientific">Myxococcus xanthus</name>
    <dbReference type="NCBI Taxonomy" id="34"/>
    <lineage>
        <taxon>Bacteria</taxon>
        <taxon>Pseudomonadati</taxon>
        <taxon>Myxococcota</taxon>
        <taxon>Myxococcia</taxon>
        <taxon>Myxococcales</taxon>
        <taxon>Cystobacterineae</taxon>
        <taxon>Myxococcaceae</taxon>
        <taxon>Myxococcus</taxon>
    </lineage>
</organism>
<accession>A0A7Y4MR97</accession>
<protein>
    <submittedName>
        <fullName evidence="1">Uncharacterized protein</fullName>
    </submittedName>
</protein>
<evidence type="ECO:0000313" key="2">
    <source>
        <dbReference type="Proteomes" id="UP000533080"/>
    </source>
</evidence>
<sequence>MTTLTVRTNPMKRSYRNSLWPQFDAASCSLVSFASKSPAGFDRLGGPPPVPC</sequence>
<name>A0A7Y4MR97_MYXXA</name>
<dbReference type="Proteomes" id="UP000533080">
    <property type="component" value="Unassembled WGS sequence"/>
</dbReference>